<gene>
    <name evidence="1" type="ORF">CQW23_24176</name>
</gene>
<proteinExistence type="predicted"/>
<protein>
    <submittedName>
        <fullName evidence="1">Uncharacterized protein</fullName>
    </submittedName>
</protein>
<reference evidence="1 2" key="1">
    <citation type="journal article" date="2017" name="Genome Biol.">
        <title>New reference genome sequences of hot pepper reveal the massive evolution of plant disease-resistance genes by retroduplication.</title>
        <authorList>
            <person name="Kim S."/>
            <person name="Park J."/>
            <person name="Yeom S.I."/>
            <person name="Kim Y.M."/>
            <person name="Seo E."/>
            <person name="Kim K.T."/>
            <person name="Kim M.S."/>
            <person name="Lee J.M."/>
            <person name="Cheong K."/>
            <person name="Shin H.S."/>
            <person name="Kim S.B."/>
            <person name="Han K."/>
            <person name="Lee J."/>
            <person name="Park M."/>
            <person name="Lee H.A."/>
            <person name="Lee H.Y."/>
            <person name="Lee Y."/>
            <person name="Oh S."/>
            <person name="Lee J.H."/>
            <person name="Choi E."/>
            <person name="Choi E."/>
            <person name="Lee S.E."/>
            <person name="Jeon J."/>
            <person name="Kim H."/>
            <person name="Choi G."/>
            <person name="Song H."/>
            <person name="Lee J."/>
            <person name="Lee S.C."/>
            <person name="Kwon J.K."/>
            <person name="Lee H.Y."/>
            <person name="Koo N."/>
            <person name="Hong Y."/>
            <person name="Kim R.W."/>
            <person name="Kang W.H."/>
            <person name="Huh J.H."/>
            <person name="Kang B.C."/>
            <person name="Yang T.J."/>
            <person name="Lee Y.H."/>
            <person name="Bennetzen J.L."/>
            <person name="Choi D."/>
        </authorList>
    </citation>
    <scope>NUCLEOTIDE SEQUENCE [LARGE SCALE GENOMIC DNA]</scope>
    <source>
        <strain evidence="2">cv. PBC81</strain>
    </source>
</reference>
<dbReference type="EMBL" id="MLFT02000010">
    <property type="protein sequence ID" value="PHT36476.1"/>
    <property type="molecule type" value="Genomic_DNA"/>
</dbReference>
<keyword evidence="2" id="KW-1185">Reference proteome</keyword>
<organism evidence="1 2">
    <name type="scientific">Capsicum baccatum</name>
    <name type="common">Peruvian pepper</name>
    <dbReference type="NCBI Taxonomy" id="33114"/>
    <lineage>
        <taxon>Eukaryota</taxon>
        <taxon>Viridiplantae</taxon>
        <taxon>Streptophyta</taxon>
        <taxon>Embryophyta</taxon>
        <taxon>Tracheophyta</taxon>
        <taxon>Spermatophyta</taxon>
        <taxon>Magnoliopsida</taxon>
        <taxon>eudicotyledons</taxon>
        <taxon>Gunneridae</taxon>
        <taxon>Pentapetalae</taxon>
        <taxon>asterids</taxon>
        <taxon>lamiids</taxon>
        <taxon>Solanales</taxon>
        <taxon>Solanaceae</taxon>
        <taxon>Solanoideae</taxon>
        <taxon>Capsiceae</taxon>
        <taxon>Capsicum</taxon>
    </lineage>
</organism>
<name>A0A2G2VU33_CAPBA</name>
<reference evidence="2" key="2">
    <citation type="journal article" date="2017" name="J. Anim. Genet.">
        <title>Multiple reference genome sequences of hot pepper reveal the massive evolution of plant disease resistance genes by retroduplication.</title>
        <authorList>
            <person name="Kim S."/>
            <person name="Park J."/>
            <person name="Yeom S.-I."/>
            <person name="Kim Y.-M."/>
            <person name="Seo E."/>
            <person name="Kim K.-T."/>
            <person name="Kim M.-S."/>
            <person name="Lee J.M."/>
            <person name="Cheong K."/>
            <person name="Shin H.-S."/>
            <person name="Kim S.-B."/>
            <person name="Han K."/>
            <person name="Lee J."/>
            <person name="Park M."/>
            <person name="Lee H.-A."/>
            <person name="Lee H.-Y."/>
            <person name="Lee Y."/>
            <person name="Oh S."/>
            <person name="Lee J.H."/>
            <person name="Choi E."/>
            <person name="Choi E."/>
            <person name="Lee S.E."/>
            <person name="Jeon J."/>
            <person name="Kim H."/>
            <person name="Choi G."/>
            <person name="Song H."/>
            <person name="Lee J."/>
            <person name="Lee S.-C."/>
            <person name="Kwon J.-K."/>
            <person name="Lee H.-Y."/>
            <person name="Koo N."/>
            <person name="Hong Y."/>
            <person name="Kim R.W."/>
            <person name="Kang W.-H."/>
            <person name="Huh J.H."/>
            <person name="Kang B.-C."/>
            <person name="Yang T.-J."/>
            <person name="Lee Y.-H."/>
            <person name="Bennetzen J.L."/>
            <person name="Choi D."/>
        </authorList>
    </citation>
    <scope>NUCLEOTIDE SEQUENCE [LARGE SCALE GENOMIC DNA]</scope>
    <source>
        <strain evidence="2">cv. PBC81</strain>
    </source>
</reference>
<dbReference type="Proteomes" id="UP000224567">
    <property type="component" value="Unassembled WGS sequence"/>
</dbReference>
<accession>A0A2G2VU33</accession>
<dbReference type="AlphaFoldDB" id="A0A2G2VU33"/>
<evidence type="ECO:0000313" key="2">
    <source>
        <dbReference type="Proteomes" id="UP000224567"/>
    </source>
</evidence>
<evidence type="ECO:0000313" key="1">
    <source>
        <dbReference type="EMBL" id="PHT36476.1"/>
    </source>
</evidence>
<sequence length="330" mass="37622">MTPEELPVAFDRPGPEAAFALHMALRSRIDMITIDTPDWTCKVHIVDISRERKSPEKQILFQNLLLEDAEVPKQMVITFATFRNTQFLLTLWGDFSEIEGPELQAKIEKEEYPVILGRNIGISSYQEKEQMLPLTIDQRIAKKVRPFATSEQEMEPTIVESGSSSAALAHEPLTPAKKTKSLACEEWRLEICGRFLSPRELYKSGTGSLAYEGVGNLGLCNLPPLPRPQDFAWASNTSSCNLVNLYACIKVLETMVLFFGNFCVLEKDGIYFWAPNCYVLTHYEARSAALEAMTLLQIYREQKVLLPVKFHHITFEIMIVKLELRLRYLL</sequence>
<comment type="caution">
    <text evidence="1">The sequence shown here is derived from an EMBL/GenBank/DDBJ whole genome shotgun (WGS) entry which is preliminary data.</text>
</comment>